<dbReference type="InterPro" id="IPR002035">
    <property type="entry name" value="VWF_A"/>
</dbReference>
<dbReference type="PANTHER" id="PTHR33608:SF7">
    <property type="entry name" value="DUF58 DOMAIN-CONTAINING PROTEIN"/>
    <property type="match status" value="1"/>
</dbReference>
<dbReference type="SMART" id="SM00327">
    <property type="entry name" value="VWA"/>
    <property type="match status" value="1"/>
</dbReference>
<dbReference type="SUPFAM" id="SSF53300">
    <property type="entry name" value="vWA-like"/>
    <property type="match status" value="1"/>
</dbReference>
<evidence type="ECO:0000313" key="3">
    <source>
        <dbReference type="Proteomes" id="UP000777784"/>
    </source>
</evidence>
<reference evidence="2" key="1">
    <citation type="submission" date="2021-05" db="EMBL/GenBank/DDBJ databases">
        <title>Energy efficiency and biological interactions define the core microbiome of deep oligotrophic groundwater.</title>
        <authorList>
            <person name="Mehrshad M."/>
            <person name="Lopez-Fernandez M."/>
            <person name="Bell E."/>
            <person name="Bernier-Latmani R."/>
            <person name="Bertilsson S."/>
            <person name="Dopson M."/>
        </authorList>
    </citation>
    <scope>NUCLEOTIDE SEQUENCE</scope>
    <source>
        <strain evidence="2">Modern_marine.mb.64</strain>
    </source>
</reference>
<dbReference type="Proteomes" id="UP000777784">
    <property type="component" value="Unassembled WGS sequence"/>
</dbReference>
<dbReference type="EMBL" id="JAHJDP010000023">
    <property type="protein sequence ID" value="MBU2690065.1"/>
    <property type="molecule type" value="Genomic_DNA"/>
</dbReference>
<proteinExistence type="predicted"/>
<dbReference type="Gene3D" id="3.40.50.410">
    <property type="entry name" value="von Willebrand factor, type A domain"/>
    <property type="match status" value="1"/>
</dbReference>
<comment type="caution">
    <text evidence="2">The sequence shown here is derived from an EMBL/GenBank/DDBJ whole genome shotgun (WGS) entry which is preliminary data.</text>
</comment>
<name>A0A948RSA6_UNCEI</name>
<dbReference type="InterPro" id="IPR002881">
    <property type="entry name" value="DUF58"/>
</dbReference>
<protein>
    <submittedName>
        <fullName evidence="2">DUF58 domain-containing protein</fullName>
    </submittedName>
</protein>
<evidence type="ECO:0000313" key="2">
    <source>
        <dbReference type="EMBL" id="MBU2690065.1"/>
    </source>
</evidence>
<gene>
    <name evidence="2" type="ORF">KJ970_03995</name>
</gene>
<evidence type="ECO:0000259" key="1">
    <source>
        <dbReference type="SMART" id="SM00327"/>
    </source>
</evidence>
<dbReference type="InterPro" id="IPR036465">
    <property type="entry name" value="vWFA_dom_sf"/>
</dbReference>
<organism evidence="2 3">
    <name type="scientific">Eiseniibacteriota bacterium</name>
    <dbReference type="NCBI Taxonomy" id="2212470"/>
    <lineage>
        <taxon>Bacteria</taxon>
        <taxon>Candidatus Eiseniibacteriota</taxon>
    </lineage>
</organism>
<dbReference type="Pfam" id="PF01882">
    <property type="entry name" value="DUF58"/>
    <property type="match status" value="1"/>
</dbReference>
<dbReference type="CDD" id="cd00198">
    <property type="entry name" value="vWFA"/>
    <property type="match status" value="1"/>
</dbReference>
<dbReference type="PANTHER" id="PTHR33608">
    <property type="entry name" value="BLL2464 PROTEIN"/>
    <property type="match status" value="1"/>
</dbReference>
<feature type="domain" description="VWFA" evidence="1">
    <location>
        <begin position="101"/>
        <end position="273"/>
    </location>
</feature>
<accession>A0A948RSA6</accession>
<dbReference type="AlphaFoldDB" id="A0A948RSA6"/>
<sequence length="318" mass="36551">MTARSKTGIFSGRKQRAESAGEGFVHLDPLLVSKLQRLDLVARLVVEGFLTGLHRSPYHGFSVEFAEHRPYMPGDSLRHVDWKVYGKRDRYYVKKYEEETNLRAHLILDASASMGYKSGGAVFSKFDYGVRLAAALTYLMLHQQDSVGLLLFADQVLRFVPPRSAPSQLRLVLAELDKARVQGTTEIGQSLHHLAAQVRRRGLVILISDLMDDPAKILSGLKHFRHRKHEVIVFHVLDPAEIDFPFKEESVFIDSETQEKLTTIPWEIADEYEARLAAWKKLYKKECADHHVDYVEIRTDMPFDLALLRYLEKRKKLH</sequence>